<dbReference type="InterPro" id="IPR036681">
    <property type="entry name" value="PgpA-like_sf"/>
</dbReference>
<dbReference type="GO" id="GO:0006655">
    <property type="term" value="P:phosphatidylglycerol biosynthetic process"/>
    <property type="evidence" value="ECO:0007669"/>
    <property type="project" value="UniProtKB-UniPathway"/>
</dbReference>
<organism evidence="4 5">
    <name type="scientific">Rhodovastum atsumiense</name>
    <dbReference type="NCBI Taxonomy" id="504468"/>
    <lineage>
        <taxon>Bacteria</taxon>
        <taxon>Pseudomonadati</taxon>
        <taxon>Pseudomonadota</taxon>
        <taxon>Alphaproteobacteria</taxon>
        <taxon>Acetobacterales</taxon>
        <taxon>Acetobacteraceae</taxon>
        <taxon>Rhodovastum</taxon>
    </lineage>
</organism>
<keyword evidence="2" id="KW-1133">Transmembrane helix</keyword>
<dbReference type="Pfam" id="PF04608">
    <property type="entry name" value="PgpA"/>
    <property type="match status" value="1"/>
</dbReference>
<dbReference type="GO" id="GO:0009395">
    <property type="term" value="P:phospholipid catabolic process"/>
    <property type="evidence" value="ECO:0007669"/>
    <property type="project" value="UniProtKB-KW"/>
</dbReference>
<dbReference type="SUPFAM" id="SSF101307">
    <property type="entry name" value="YutG-like"/>
    <property type="match status" value="1"/>
</dbReference>
<sequence>MTLPRLVATFLGAGLSPVAPGTVGSLAALLPGVLLLWASPVLLAVAALLSIPAGFWAVRAARAESDPGWVVIDEVAGQWIALLALARPAPLGILACFLAFRLFDILKPGPIGWAERLPGPAGVIMDDVLAGLAAGLLVSAVQLALPGWLD</sequence>
<dbReference type="EC" id="3.1.3.27" evidence="1"/>
<dbReference type="GO" id="GO:0008962">
    <property type="term" value="F:phosphatidylglycerophosphatase activity"/>
    <property type="evidence" value="ECO:0007669"/>
    <property type="project" value="UniProtKB-EC"/>
</dbReference>
<dbReference type="InterPro" id="IPR007686">
    <property type="entry name" value="YutG/PgpA"/>
</dbReference>
<dbReference type="RefSeq" id="WP_150043193.1">
    <property type="nucleotide sequence ID" value="NZ_OW485601.1"/>
</dbReference>
<keyword evidence="1" id="KW-0479">Metal-binding</keyword>
<name>A0A5M6IPA2_9PROT</name>
<proteinExistence type="predicted"/>
<dbReference type="UniPathway" id="UPA00084">
    <property type="reaction ID" value="UER00504"/>
</dbReference>
<evidence type="ECO:0000259" key="3">
    <source>
        <dbReference type="Pfam" id="PF04608"/>
    </source>
</evidence>
<comment type="function">
    <text evidence="1">Lipid phosphatase which dephosphorylates phosphatidylglycerophosphate (PGP) to phosphatidylglycerol (PG).</text>
</comment>
<accession>A0A5M6IPA2</accession>
<dbReference type="GO" id="GO:0005886">
    <property type="term" value="C:plasma membrane"/>
    <property type="evidence" value="ECO:0007669"/>
    <property type="project" value="UniProtKB-SubCell"/>
</dbReference>
<keyword evidence="1" id="KW-1208">Phospholipid metabolism</keyword>
<gene>
    <name evidence="4" type="ORF">F1189_22825</name>
</gene>
<comment type="catalytic activity">
    <reaction evidence="1">
        <text>a 1,2-diacyl-sn-glycero-3-phospho-(1'-sn-glycero-3'-phosphate) + H2O = a 1,2-diacyl-sn-glycero-3-phospho-(1'-sn-glycerol) + phosphate</text>
        <dbReference type="Rhea" id="RHEA:33751"/>
        <dbReference type="ChEBI" id="CHEBI:15377"/>
        <dbReference type="ChEBI" id="CHEBI:43474"/>
        <dbReference type="ChEBI" id="CHEBI:60110"/>
        <dbReference type="ChEBI" id="CHEBI:64716"/>
        <dbReference type="EC" id="3.1.3.27"/>
    </reaction>
</comment>
<dbReference type="OrthoDB" id="9804091at2"/>
<feature type="transmembrane region" description="Helical" evidence="2">
    <location>
        <begin position="79"/>
        <end position="100"/>
    </location>
</feature>
<dbReference type="PIRSF" id="PIRSF006162">
    <property type="entry name" value="PgpA"/>
    <property type="match status" value="1"/>
</dbReference>
<feature type="transmembrane region" description="Helical" evidence="2">
    <location>
        <begin position="37"/>
        <end position="58"/>
    </location>
</feature>
<keyword evidence="5" id="KW-1185">Reference proteome</keyword>
<evidence type="ECO:0000256" key="1">
    <source>
        <dbReference type="PIRNR" id="PIRNR006162"/>
    </source>
</evidence>
<reference evidence="4 5" key="1">
    <citation type="submission" date="2019-09" db="EMBL/GenBank/DDBJ databases">
        <title>Genome sequence of Rhodovastum atsumiense, a diverse member of the Acetobacteraceae family of non-sulfur purple photosynthetic bacteria.</title>
        <authorList>
            <person name="Meyer T."/>
            <person name="Kyndt J."/>
        </authorList>
    </citation>
    <scope>NUCLEOTIDE SEQUENCE [LARGE SCALE GENOMIC DNA]</scope>
    <source>
        <strain evidence="4 5">DSM 21279</strain>
    </source>
</reference>
<keyword evidence="1 2" id="KW-0812">Transmembrane</keyword>
<comment type="subcellular location">
    <subcellularLocation>
        <location evidence="1">Cell inner membrane</location>
        <topology evidence="1">Multi-pass membrane protein</topology>
    </subcellularLocation>
</comment>
<keyword evidence="1" id="KW-0442">Lipid degradation</keyword>
<dbReference type="Proteomes" id="UP000325255">
    <property type="component" value="Unassembled WGS sequence"/>
</dbReference>
<dbReference type="GO" id="GO:0046872">
    <property type="term" value="F:metal ion binding"/>
    <property type="evidence" value="ECO:0007669"/>
    <property type="project" value="UniProtKB-KW"/>
</dbReference>
<evidence type="ECO:0000313" key="4">
    <source>
        <dbReference type="EMBL" id="KAA5609729.1"/>
    </source>
</evidence>
<keyword evidence="1" id="KW-0460">Magnesium</keyword>
<dbReference type="InterPro" id="IPR026037">
    <property type="entry name" value="PgpA"/>
</dbReference>
<feature type="transmembrane region" description="Helical" evidence="2">
    <location>
        <begin position="128"/>
        <end position="149"/>
    </location>
</feature>
<protein>
    <recommendedName>
        <fullName evidence="1">Phosphatidylglycerophosphatase A</fullName>
        <ecNumber evidence="1">3.1.3.27</ecNumber>
    </recommendedName>
    <alternativeName>
        <fullName evidence="1">Phosphatidylglycerolphosphate phosphatase A</fullName>
    </alternativeName>
</protein>
<dbReference type="PANTHER" id="PTHR36305:SF1">
    <property type="entry name" value="PHOSPHATIDYLGLYCEROPHOSPHATASE A"/>
    <property type="match status" value="1"/>
</dbReference>
<keyword evidence="1" id="KW-0443">Lipid metabolism</keyword>
<keyword evidence="1" id="KW-0997">Cell inner membrane</keyword>
<keyword evidence="1 2" id="KW-0472">Membrane</keyword>
<comment type="cofactor">
    <cofactor evidence="1">
        <name>Mg(2+)</name>
        <dbReference type="ChEBI" id="CHEBI:18420"/>
    </cofactor>
</comment>
<dbReference type="PANTHER" id="PTHR36305">
    <property type="entry name" value="PHOSPHATIDYLGLYCEROPHOSPHATASE A"/>
    <property type="match status" value="1"/>
</dbReference>
<evidence type="ECO:0000313" key="5">
    <source>
        <dbReference type="Proteomes" id="UP000325255"/>
    </source>
</evidence>
<keyword evidence="1" id="KW-0378">Hydrolase</keyword>
<feature type="domain" description="YutG/PgpA" evidence="3">
    <location>
        <begin position="7"/>
        <end position="141"/>
    </location>
</feature>
<comment type="caution">
    <text evidence="4">The sequence shown here is derived from an EMBL/GenBank/DDBJ whole genome shotgun (WGS) entry which is preliminary data.</text>
</comment>
<dbReference type="AlphaFoldDB" id="A0A5M6IPA2"/>
<dbReference type="CDD" id="cd06971">
    <property type="entry name" value="PgpA"/>
    <property type="match status" value="1"/>
</dbReference>
<comment type="pathway">
    <text evidence="1">Phospholipid metabolism; phosphatidylglycerol biosynthesis; phosphatidylglycerol from CDP-diacylglycerol: step 2/2.</text>
</comment>
<dbReference type="EMBL" id="VWPK01000045">
    <property type="protein sequence ID" value="KAA5609729.1"/>
    <property type="molecule type" value="Genomic_DNA"/>
</dbReference>
<evidence type="ECO:0000256" key="2">
    <source>
        <dbReference type="SAM" id="Phobius"/>
    </source>
</evidence>
<keyword evidence="1" id="KW-0595">Phospholipid degradation</keyword>
<keyword evidence="1" id="KW-1003">Cell membrane</keyword>